<dbReference type="SUPFAM" id="SSF51366">
    <property type="entry name" value="Ribulose-phoshate binding barrel"/>
    <property type="match status" value="1"/>
</dbReference>
<gene>
    <name evidence="3" type="ORF">LNO71_03495</name>
</gene>
<dbReference type="GO" id="GO:0046872">
    <property type="term" value="F:metal ion binding"/>
    <property type="evidence" value="ECO:0007669"/>
    <property type="project" value="UniProtKB-KW"/>
</dbReference>
<name>A0AAW6HQK2_9MOLU</name>
<dbReference type="CDD" id="cd00429">
    <property type="entry name" value="RPE"/>
    <property type="match status" value="1"/>
</dbReference>
<proteinExistence type="predicted"/>
<evidence type="ECO:0000256" key="2">
    <source>
        <dbReference type="ARBA" id="ARBA00023235"/>
    </source>
</evidence>
<sequence>MSDLLFSILPMLNDYDQDKLTHYKQLGLNKIHYDVMDEFVNNYAFDERYVDSLKALGYEVNVHLMVNKIAKHILTYTKTKCDNISFHVEPLKDNKELITKYLAYIKNSNKKAGLAFKFNTDICEYLDQIKLVDYVTLMSVEPGAGGQEFSPLVYRNIAKLIKFFPNIEIEIDGGINLEKACELKGLVSKFVSGSYFYKLLDDEKKMMIETIKSFDTKNSSI</sequence>
<accession>A0AAW6HQK2</accession>
<dbReference type="Pfam" id="PF00834">
    <property type="entry name" value="Ribul_P_3_epim"/>
    <property type="match status" value="1"/>
</dbReference>
<dbReference type="GO" id="GO:0004750">
    <property type="term" value="F:D-ribulose-phosphate 3-epimerase activity"/>
    <property type="evidence" value="ECO:0007669"/>
    <property type="project" value="UniProtKB-EC"/>
</dbReference>
<dbReference type="InterPro" id="IPR000056">
    <property type="entry name" value="Ribul_P_3_epim-like"/>
</dbReference>
<dbReference type="AlphaFoldDB" id="A0AAW6HQK2"/>
<protein>
    <submittedName>
        <fullName evidence="3">Ribulose-phosphate 3-epimerase</fullName>
        <ecNumber evidence="3">5.1.3.1</ecNumber>
    </submittedName>
</protein>
<dbReference type="EMBL" id="JAJHZP010000018">
    <property type="protein sequence ID" value="MDC4183684.1"/>
    <property type="molecule type" value="Genomic_DNA"/>
</dbReference>
<dbReference type="EC" id="5.1.3.1" evidence="3"/>
<dbReference type="PROSITE" id="PS01086">
    <property type="entry name" value="RIBUL_P_3_EPIMER_2"/>
    <property type="match status" value="1"/>
</dbReference>
<dbReference type="NCBIfam" id="NF004076">
    <property type="entry name" value="PRK05581.1-4"/>
    <property type="match status" value="1"/>
</dbReference>
<dbReference type="PANTHER" id="PTHR11749">
    <property type="entry name" value="RIBULOSE-5-PHOSPHATE-3-EPIMERASE"/>
    <property type="match status" value="1"/>
</dbReference>
<comment type="caution">
    <text evidence="3">The sequence shown here is derived from an EMBL/GenBank/DDBJ whole genome shotgun (WGS) entry which is preliminary data.</text>
</comment>
<evidence type="ECO:0000313" key="3">
    <source>
        <dbReference type="EMBL" id="MDC4183684.1"/>
    </source>
</evidence>
<dbReference type="RefSeq" id="WP_255045749.1">
    <property type="nucleotide sequence ID" value="NZ_CP101415.1"/>
</dbReference>
<keyword evidence="1" id="KW-0479">Metal-binding</keyword>
<dbReference type="InterPro" id="IPR013785">
    <property type="entry name" value="Aldolase_TIM"/>
</dbReference>
<evidence type="ECO:0000256" key="1">
    <source>
        <dbReference type="ARBA" id="ARBA00022723"/>
    </source>
</evidence>
<dbReference type="GO" id="GO:0005975">
    <property type="term" value="P:carbohydrate metabolic process"/>
    <property type="evidence" value="ECO:0007669"/>
    <property type="project" value="InterPro"/>
</dbReference>
<keyword evidence="2 3" id="KW-0413">Isomerase</keyword>
<evidence type="ECO:0000313" key="4">
    <source>
        <dbReference type="Proteomes" id="UP001216384"/>
    </source>
</evidence>
<dbReference type="InterPro" id="IPR011060">
    <property type="entry name" value="RibuloseP-bd_barrel"/>
</dbReference>
<organism evidence="3 4">
    <name type="scientific">Mycoplasma bradburyae</name>
    <dbReference type="NCBI Taxonomy" id="2963128"/>
    <lineage>
        <taxon>Bacteria</taxon>
        <taxon>Bacillati</taxon>
        <taxon>Mycoplasmatota</taxon>
        <taxon>Mollicutes</taxon>
        <taxon>Mycoplasmataceae</taxon>
        <taxon>Mycoplasma</taxon>
    </lineage>
</organism>
<dbReference type="Proteomes" id="UP001216384">
    <property type="component" value="Unassembled WGS sequence"/>
</dbReference>
<reference evidence="3" key="1">
    <citation type="submission" date="2021-11" db="EMBL/GenBank/DDBJ databases">
        <title>Description of Mycoplasma bradburyaesp. nov.from sea birds: a tribute to a great mycoplasmologist.</title>
        <authorList>
            <person name="Ramirez A.S."/>
            <person name="Poveda C."/>
            <person name="Suarez-Perez A."/>
            <person name="Rosales R.S."/>
            <person name="Dijkman R."/>
            <person name="Feberwee A."/>
            <person name="Spergser J."/>
            <person name="Szostak M.P."/>
            <person name="Ressel L."/>
            <person name="Calabuig P."/>
            <person name="Catania S."/>
            <person name="Gobbo F."/>
            <person name="Timofte D."/>
            <person name="Poveda J.B."/>
        </authorList>
    </citation>
    <scope>NUCLEOTIDE SEQUENCE</scope>
    <source>
        <strain evidence="3">T264</strain>
    </source>
</reference>
<dbReference type="PROSITE" id="PS01085">
    <property type="entry name" value="RIBUL_P_3_EPIMER_1"/>
    <property type="match status" value="1"/>
</dbReference>
<dbReference type="Gene3D" id="3.20.20.70">
    <property type="entry name" value="Aldolase class I"/>
    <property type="match status" value="1"/>
</dbReference>